<proteinExistence type="predicted"/>
<name>A0A1I7Y7L7_9BILA</name>
<dbReference type="AlphaFoldDB" id="A0A1I7Y7L7"/>
<feature type="region of interest" description="Disordered" evidence="1">
    <location>
        <begin position="20"/>
        <end position="140"/>
    </location>
</feature>
<protein>
    <submittedName>
        <fullName evidence="3">BLVR domain-containing protein</fullName>
    </submittedName>
</protein>
<evidence type="ECO:0000256" key="1">
    <source>
        <dbReference type="SAM" id="MobiDB-lite"/>
    </source>
</evidence>
<dbReference type="WBParaSite" id="L893_g13565.t1">
    <property type="protein sequence ID" value="L893_g13565.t1"/>
    <property type="gene ID" value="L893_g13565"/>
</dbReference>
<reference evidence="3" key="1">
    <citation type="submission" date="2016-11" db="UniProtKB">
        <authorList>
            <consortium name="WormBaseParasite"/>
        </authorList>
    </citation>
    <scope>IDENTIFICATION</scope>
</reference>
<sequence length="140" mass="16093">MHGSYTDLLMDSSQLEAFGVDSKWTPGADEVEPARTAGGSPKEEDVPMREVRSFSARRRERDDLEERKAPMKEDKRPASKMKKERPPSTKPDRPKSVQRAPTPKRELKKNQRLSEYGKEQIERPKERPKNDPFGLPVDYG</sequence>
<feature type="compositionally biased region" description="Basic and acidic residues" evidence="1">
    <location>
        <begin position="41"/>
        <end position="77"/>
    </location>
</feature>
<evidence type="ECO:0000313" key="2">
    <source>
        <dbReference type="Proteomes" id="UP000095287"/>
    </source>
</evidence>
<feature type="compositionally biased region" description="Basic and acidic residues" evidence="1">
    <location>
        <begin position="84"/>
        <end position="95"/>
    </location>
</feature>
<keyword evidence="2" id="KW-1185">Reference proteome</keyword>
<evidence type="ECO:0000313" key="3">
    <source>
        <dbReference type="WBParaSite" id="L893_g13565.t1"/>
    </source>
</evidence>
<accession>A0A1I7Y7L7</accession>
<dbReference type="Proteomes" id="UP000095287">
    <property type="component" value="Unplaced"/>
</dbReference>
<feature type="compositionally biased region" description="Basic and acidic residues" evidence="1">
    <location>
        <begin position="115"/>
        <end position="130"/>
    </location>
</feature>
<organism evidence="2 3">
    <name type="scientific">Steinernema glaseri</name>
    <dbReference type="NCBI Taxonomy" id="37863"/>
    <lineage>
        <taxon>Eukaryota</taxon>
        <taxon>Metazoa</taxon>
        <taxon>Ecdysozoa</taxon>
        <taxon>Nematoda</taxon>
        <taxon>Chromadorea</taxon>
        <taxon>Rhabditida</taxon>
        <taxon>Tylenchina</taxon>
        <taxon>Panagrolaimomorpha</taxon>
        <taxon>Strongyloidoidea</taxon>
        <taxon>Steinernematidae</taxon>
        <taxon>Steinernema</taxon>
    </lineage>
</organism>